<evidence type="ECO:0000313" key="3">
    <source>
        <dbReference type="Proteomes" id="UP000738349"/>
    </source>
</evidence>
<evidence type="ECO:0000313" key="2">
    <source>
        <dbReference type="EMBL" id="KAH7111635.1"/>
    </source>
</evidence>
<accession>A0A9P9I9N2</accession>
<gene>
    <name evidence="2" type="ORF">EDB81DRAFT_362206</name>
</gene>
<feature type="region of interest" description="Disordered" evidence="1">
    <location>
        <begin position="1"/>
        <end position="26"/>
    </location>
</feature>
<dbReference type="EMBL" id="JAGMUV010000040">
    <property type="protein sequence ID" value="KAH7111635.1"/>
    <property type="molecule type" value="Genomic_DNA"/>
</dbReference>
<organism evidence="2 3">
    <name type="scientific">Dactylonectria macrodidyma</name>
    <dbReference type="NCBI Taxonomy" id="307937"/>
    <lineage>
        <taxon>Eukaryota</taxon>
        <taxon>Fungi</taxon>
        <taxon>Dikarya</taxon>
        <taxon>Ascomycota</taxon>
        <taxon>Pezizomycotina</taxon>
        <taxon>Sordariomycetes</taxon>
        <taxon>Hypocreomycetidae</taxon>
        <taxon>Hypocreales</taxon>
        <taxon>Nectriaceae</taxon>
        <taxon>Dactylonectria</taxon>
    </lineage>
</organism>
<dbReference type="AlphaFoldDB" id="A0A9P9I9N2"/>
<dbReference type="OrthoDB" id="3921198at2759"/>
<evidence type="ECO:0000256" key="1">
    <source>
        <dbReference type="SAM" id="MobiDB-lite"/>
    </source>
</evidence>
<dbReference type="Proteomes" id="UP000738349">
    <property type="component" value="Unassembled WGS sequence"/>
</dbReference>
<protein>
    <submittedName>
        <fullName evidence="2">Uncharacterized protein</fullName>
    </submittedName>
</protein>
<sequence>MFTHNPQETDINSDTSAPHQPAQPPLSETRIRTALPSGPRLENSLSLPGIKSLIKNDMQTNIGCMLSTPNRDRYTSVQALLLFWQDDDETSEIQSAVRELADVFDEYYHYSFQIQAIPSSENNNSSWIWLSQQLNDFIKDGDQRDVLKIIYYAGHTYLDGNRQMVLACSRDHERSSTIQWGGIQQFLEEVCADTLIIMDSAYYPSARIVRPQGVLELIAASVSDEHFYSLDRYAFTRALAKQLRTRPTRQSSLSAAELHSNLFAYYPRIVQERNPEKEAITSYPGPLHMMMSGNSTLPSIFLSPLSQSSPMRNRLSFENNPQLHLSIRLIDGNVDVDSWNEWLRLMPKGVENVKVEGSFLATFR</sequence>
<feature type="compositionally biased region" description="Polar residues" evidence="1">
    <location>
        <begin position="1"/>
        <end position="18"/>
    </location>
</feature>
<comment type="caution">
    <text evidence="2">The sequence shown here is derived from an EMBL/GenBank/DDBJ whole genome shotgun (WGS) entry which is preliminary data.</text>
</comment>
<reference evidence="2" key="1">
    <citation type="journal article" date="2021" name="Nat. Commun.">
        <title>Genetic determinants of endophytism in the Arabidopsis root mycobiome.</title>
        <authorList>
            <person name="Mesny F."/>
            <person name="Miyauchi S."/>
            <person name="Thiergart T."/>
            <person name="Pickel B."/>
            <person name="Atanasova L."/>
            <person name="Karlsson M."/>
            <person name="Huettel B."/>
            <person name="Barry K.W."/>
            <person name="Haridas S."/>
            <person name="Chen C."/>
            <person name="Bauer D."/>
            <person name="Andreopoulos W."/>
            <person name="Pangilinan J."/>
            <person name="LaButti K."/>
            <person name="Riley R."/>
            <person name="Lipzen A."/>
            <person name="Clum A."/>
            <person name="Drula E."/>
            <person name="Henrissat B."/>
            <person name="Kohler A."/>
            <person name="Grigoriev I.V."/>
            <person name="Martin F.M."/>
            <person name="Hacquard S."/>
        </authorList>
    </citation>
    <scope>NUCLEOTIDE SEQUENCE</scope>
    <source>
        <strain evidence="2">MPI-CAGE-AT-0147</strain>
    </source>
</reference>
<keyword evidence="3" id="KW-1185">Reference proteome</keyword>
<proteinExistence type="predicted"/>
<name>A0A9P9I9N2_9HYPO</name>